<gene>
    <name evidence="1" type="ORF">RAG0_10768</name>
</gene>
<evidence type="ECO:0000313" key="1">
    <source>
        <dbReference type="EMBL" id="CZT04268.1"/>
    </source>
</evidence>
<proteinExistence type="predicted"/>
<reference evidence="2" key="1">
    <citation type="submission" date="2016-03" db="EMBL/GenBank/DDBJ databases">
        <authorList>
            <person name="Guldener U."/>
        </authorList>
    </citation>
    <scope>NUCLEOTIDE SEQUENCE [LARGE SCALE GENOMIC DNA]</scope>
    <source>
        <strain evidence="2">04CH-RAC-A.6.1</strain>
    </source>
</reference>
<sequence>MGGFLKREWEVYLFLEQKPRWLLGVMTTRSLFGSTPTSNRASTSLTLHKLSD</sequence>
<protein>
    <submittedName>
        <fullName evidence="1">Uncharacterized protein</fullName>
    </submittedName>
</protein>
<keyword evidence="2" id="KW-1185">Reference proteome</keyword>
<dbReference type="EMBL" id="FJUX01000068">
    <property type="protein sequence ID" value="CZT04268.1"/>
    <property type="molecule type" value="Genomic_DNA"/>
</dbReference>
<accession>A0A1E1L3V6</accession>
<organism evidence="1 2">
    <name type="scientific">Rhynchosporium agropyri</name>
    <dbReference type="NCBI Taxonomy" id="914238"/>
    <lineage>
        <taxon>Eukaryota</taxon>
        <taxon>Fungi</taxon>
        <taxon>Dikarya</taxon>
        <taxon>Ascomycota</taxon>
        <taxon>Pezizomycotina</taxon>
        <taxon>Leotiomycetes</taxon>
        <taxon>Helotiales</taxon>
        <taxon>Ploettnerulaceae</taxon>
        <taxon>Rhynchosporium</taxon>
    </lineage>
</organism>
<name>A0A1E1L3V6_9HELO</name>
<evidence type="ECO:0000313" key="2">
    <source>
        <dbReference type="Proteomes" id="UP000178912"/>
    </source>
</evidence>
<dbReference type="Proteomes" id="UP000178912">
    <property type="component" value="Unassembled WGS sequence"/>
</dbReference>
<dbReference type="AlphaFoldDB" id="A0A1E1L3V6"/>